<feature type="domain" description="Peptidase C39-like" evidence="2">
    <location>
        <begin position="38"/>
        <end position="171"/>
    </location>
</feature>
<reference evidence="4" key="1">
    <citation type="submission" date="2017-05" db="EMBL/GenBank/DDBJ databases">
        <authorList>
            <person name="Sung H."/>
        </authorList>
    </citation>
    <scope>NUCLEOTIDE SEQUENCE [LARGE SCALE GENOMIC DNA]</scope>
    <source>
        <strain evidence="4">AR23208</strain>
    </source>
</reference>
<accession>A0A1Y0IPZ8</accession>
<organism evidence="3 4">
    <name type="scientific">Tumebacillus avium</name>
    <dbReference type="NCBI Taxonomy" id="1903704"/>
    <lineage>
        <taxon>Bacteria</taxon>
        <taxon>Bacillati</taxon>
        <taxon>Bacillota</taxon>
        <taxon>Bacilli</taxon>
        <taxon>Bacillales</taxon>
        <taxon>Alicyclobacillaceae</taxon>
        <taxon>Tumebacillus</taxon>
    </lineage>
</organism>
<dbReference type="Proteomes" id="UP000195437">
    <property type="component" value="Chromosome"/>
</dbReference>
<gene>
    <name evidence="3" type="ORF">CBW65_13340</name>
</gene>
<protein>
    <recommendedName>
        <fullName evidence="2">Peptidase C39-like domain-containing protein</fullName>
    </recommendedName>
</protein>
<name>A0A1Y0IPZ8_9BACL</name>
<feature type="chain" id="PRO_5039309895" description="Peptidase C39-like domain-containing protein" evidence="1">
    <location>
        <begin position="27"/>
        <end position="192"/>
    </location>
</feature>
<dbReference type="RefSeq" id="WP_087457275.1">
    <property type="nucleotide sequence ID" value="NZ_CP021434.1"/>
</dbReference>
<keyword evidence="1" id="KW-0732">Signal</keyword>
<dbReference type="InterPro" id="IPR039564">
    <property type="entry name" value="Peptidase_C39-like"/>
</dbReference>
<dbReference type="AlphaFoldDB" id="A0A1Y0IPZ8"/>
<dbReference type="PANTHER" id="PTHR40524:SF1">
    <property type="entry name" value="PEPTIDASE C39-LIKE DOMAIN-CONTAINING PROTEIN"/>
    <property type="match status" value="1"/>
</dbReference>
<dbReference type="Gene3D" id="3.90.70.10">
    <property type="entry name" value="Cysteine proteinases"/>
    <property type="match status" value="1"/>
</dbReference>
<proteinExistence type="predicted"/>
<evidence type="ECO:0000313" key="3">
    <source>
        <dbReference type="EMBL" id="ARU61906.1"/>
    </source>
</evidence>
<sequence>MFKKLITSIALSAAVMTAAVVTPALVAPQTAEASFSAPLFKQYSSPWGDDLMGGGDTMSESGCTVTSVAMALRHKGILVSGASADPGNLNSWLKSNGGYSGNLLVWGAVPKLSSRISFQGRYYGGTSVAASTLRSYLDAGNKAVIAQVRSGSHWVLLTGHNGGTTFYVNDPGYSTTSYSYSSITGYGIYTIN</sequence>
<evidence type="ECO:0000256" key="1">
    <source>
        <dbReference type="SAM" id="SignalP"/>
    </source>
</evidence>
<dbReference type="PANTHER" id="PTHR40524">
    <property type="entry name" value="PEPTIDASE_C39_2 DOMAIN-CONTAINING PROTEIN"/>
    <property type="match status" value="1"/>
</dbReference>
<dbReference type="EMBL" id="CP021434">
    <property type="protein sequence ID" value="ARU61906.1"/>
    <property type="molecule type" value="Genomic_DNA"/>
</dbReference>
<dbReference type="KEGG" id="tum:CBW65_13340"/>
<dbReference type="OrthoDB" id="1816152at2"/>
<evidence type="ECO:0000313" key="4">
    <source>
        <dbReference type="Proteomes" id="UP000195437"/>
    </source>
</evidence>
<dbReference type="Pfam" id="PF13529">
    <property type="entry name" value="Peptidase_C39_2"/>
    <property type="match status" value="1"/>
</dbReference>
<feature type="signal peptide" evidence="1">
    <location>
        <begin position="1"/>
        <end position="26"/>
    </location>
</feature>
<keyword evidence="4" id="KW-1185">Reference proteome</keyword>
<evidence type="ECO:0000259" key="2">
    <source>
        <dbReference type="Pfam" id="PF13529"/>
    </source>
</evidence>